<dbReference type="InterPro" id="IPR021109">
    <property type="entry name" value="Peptidase_aspartic_dom_sf"/>
</dbReference>
<dbReference type="OrthoDB" id="2411599at2759"/>
<sequence length="264" mass="29433">MSRFLNPFSRNAKRIVKNYNPKVINYKKYDEKIPSLNQNVNKERATNPLILNINKFDINDPNSVSLIQIQIGSNVPQNIDLIPDTSSNDFGLCSEFCGRSLSGDCANRQDIFASDNSTSFKGNYKPKSINYLDGSIVNGYTGSDFITINSFTFKNKFSFLLYNKINGALKAENPVEGIMGLGFSSQIWNQLADNAYDQTIGLALPNSNCAVGTITFGGMDSRFISDTNNIYKISTLNDTTYWKIQVNLIWIDESPLIIPAPVTD</sequence>
<keyword evidence="4" id="KW-1185">Reference proteome</keyword>
<accession>A0A397UTR7</accession>
<dbReference type="CDD" id="cd05471">
    <property type="entry name" value="pepsin_like"/>
    <property type="match status" value="1"/>
</dbReference>
<dbReference type="InterPro" id="IPR001461">
    <property type="entry name" value="Aspartic_peptidase_A1"/>
</dbReference>
<evidence type="ECO:0000256" key="1">
    <source>
        <dbReference type="ARBA" id="ARBA00007447"/>
    </source>
</evidence>
<evidence type="ECO:0000259" key="2">
    <source>
        <dbReference type="PROSITE" id="PS51767"/>
    </source>
</evidence>
<reference evidence="3 4" key="1">
    <citation type="submission" date="2018-06" db="EMBL/GenBank/DDBJ databases">
        <title>Comparative genomics reveals the genomic features of Rhizophagus irregularis, R. cerebriforme, R. diaphanum and Gigaspora rosea, and their symbiotic lifestyle signature.</title>
        <authorList>
            <person name="Morin E."/>
            <person name="San Clemente H."/>
            <person name="Chen E.C.H."/>
            <person name="De La Providencia I."/>
            <person name="Hainaut M."/>
            <person name="Kuo A."/>
            <person name="Kohler A."/>
            <person name="Murat C."/>
            <person name="Tang N."/>
            <person name="Roy S."/>
            <person name="Loubradou J."/>
            <person name="Henrissat B."/>
            <person name="Grigoriev I.V."/>
            <person name="Corradi N."/>
            <person name="Roux C."/>
            <person name="Martin F.M."/>
        </authorList>
    </citation>
    <scope>NUCLEOTIDE SEQUENCE [LARGE SCALE GENOMIC DNA]</scope>
    <source>
        <strain evidence="3 4">DAOM 194757</strain>
    </source>
</reference>
<comment type="caution">
    <text evidence="3">The sequence shown here is derived from an EMBL/GenBank/DDBJ whole genome shotgun (WGS) entry which is preliminary data.</text>
</comment>
<gene>
    <name evidence="3" type="ORF">C2G38_2250663</name>
</gene>
<dbReference type="Proteomes" id="UP000266673">
    <property type="component" value="Unassembled WGS sequence"/>
</dbReference>
<feature type="non-terminal residue" evidence="3">
    <location>
        <position position="264"/>
    </location>
</feature>
<dbReference type="SUPFAM" id="SSF50630">
    <property type="entry name" value="Acid proteases"/>
    <property type="match status" value="1"/>
</dbReference>
<dbReference type="InterPro" id="IPR033121">
    <property type="entry name" value="PEPTIDASE_A1"/>
</dbReference>
<dbReference type="GO" id="GO:0006508">
    <property type="term" value="P:proteolysis"/>
    <property type="evidence" value="ECO:0007669"/>
    <property type="project" value="InterPro"/>
</dbReference>
<dbReference type="AlphaFoldDB" id="A0A397UTR7"/>
<dbReference type="Pfam" id="PF00026">
    <property type="entry name" value="Asp"/>
    <property type="match status" value="1"/>
</dbReference>
<name>A0A397UTR7_9GLOM</name>
<comment type="similarity">
    <text evidence="1">Belongs to the peptidase A1 family.</text>
</comment>
<proteinExistence type="inferred from homology"/>
<evidence type="ECO:0000313" key="4">
    <source>
        <dbReference type="Proteomes" id="UP000266673"/>
    </source>
</evidence>
<dbReference type="InterPro" id="IPR034164">
    <property type="entry name" value="Pepsin-like_dom"/>
</dbReference>
<evidence type="ECO:0000313" key="3">
    <source>
        <dbReference type="EMBL" id="RIB10586.1"/>
    </source>
</evidence>
<organism evidence="3 4">
    <name type="scientific">Gigaspora rosea</name>
    <dbReference type="NCBI Taxonomy" id="44941"/>
    <lineage>
        <taxon>Eukaryota</taxon>
        <taxon>Fungi</taxon>
        <taxon>Fungi incertae sedis</taxon>
        <taxon>Mucoromycota</taxon>
        <taxon>Glomeromycotina</taxon>
        <taxon>Glomeromycetes</taxon>
        <taxon>Diversisporales</taxon>
        <taxon>Gigasporaceae</taxon>
        <taxon>Gigaspora</taxon>
    </lineage>
</organism>
<dbReference type="PANTHER" id="PTHR47966">
    <property type="entry name" value="BETA-SITE APP-CLEAVING ENZYME, ISOFORM A-RELATED"/>
    <property type="match status" value="1"/>
</dbReference>
<feature type="domain" description="Peptidase A1" evidence="2">
    <location>
        <begin position="65"/>
        <end position="264"/>
    </location>
</feature>
<dbReference type="GO" id="GO:0004190">
    <property type="term" value="F:aspartic-type endopeptidase activity"/>
    <property type="evidence" value="ECO:0007669"/>
    <property type="project" value="InterPro"/>
</dbReference>
<dbReference type="EMBL" id="QKWP01001230">
    <property type="protein sequence ID" value="RIB10586.1"/>
    <property type="molecule type" value="Genomic_DNA"/>
</dbReference>
<dbReference type="Gene3D" id="2.40.70.10">
    <property type="entry name" value="Acid Proteases"/>
    <property type="match status" value="1"/>
</dbReference>
<protein>
    <submittedName>
        <fullName evidence="3">Aspartic peptidase domain-containing protein</fullName>
    </submittedName>
</protein>
<dbReference type="PANTHER" id="PTHR47966:SF6">
    <property type="entry name" value="PEPTIDASE A1 DOMAIN-CONTAINING PROTEIN"/>
    <property type="match status" value="1"/>
</dbReference>
<dbReference type="PROSITE" id="PS51767">
    <property type="entry name" value="PEPTIDASE_A1"/>
    <property type="match status" value="1"/>
</dbReference>